<dbReference type="InterPro" id="IPR029058">
    <property type="entry name" value="AB_hydrolase_fold"/>
</dbReference>
<dbReference type="RefSeq" id="WP_265990741.1">
    <property type="nucleotide sequence ID" value="NZ_CP110973.1"/>
</dbReference>
<dbReference type="GO" id="GO:0016787">
    <property type="term" value="F:hydrolase activity"/>
    <property type="evidence" value="ECO:0007669"/>
    <property type="project" value="UniProtKB-KW"/>
</dbReference>
<reference evidence="3" key="1">
    <citation type="journal article" date="2019" name="Int. J. Syst. Evol. Microbiol.">
        <title>The Global Catalogue of Microorganisms (GCM) 10K type strain sequencing project: providing services to taxonomists for standard genome sequencing and annotation.</title>
        <authorList>
            <consortium name="The Broad Institute Genomics Platform"/>
            <consortium name="The Broad Institute Genome Sequencing Center for Infectious Disease"/>
            <person name="Wu L."/>
            <person name="Ma J."/>
        </authorList>
    </citation>
    <scope>NUCLEOTIDE SEQUENCE [LARGE SCALE GENOMIC DNA]</scope>
    <source>
        <strain evidence="3">CCUG 55608</strain>
    </source>
</reference>
<protein>
    <submittedName>
        <fullName evidence="2">Alpha/beta fold hydrolase</fullName>
    </submittedName>
</protein>
<gene>
    <name evidence="2" type="ORF">ACFQ4C_17555</name>
</gene>
<dbReference type="Pfam" id="PF12697">
    <property type="entry name" value="Abhydrolase_6"/>
    <property type="match status" value="1"/>
</dbReference>
<dbReference type="Gene3D" id="3.40.50.1820">
    <property type="entry name" value="alpha/beta hydrolase"/>
    <property type="match status" value="1"/>
</dbReference>
<dbReference type="PANTHER" id="PTHR43433:SF5">
    <property type="entry name" value="AB HYDROLASE-1 DOMAIN-CONTAINING PROTEIN"/>
    <property type="match status" value="1"/>
</dbReference>
<dbReference type="SUPFAM" id="SSF53474">
    <property type="entry name" value="alpha/beta-Hydrolases"/>
    <property type="match status" value="1"/>
</dbReference>
<keyword evidence="2" id="KW-0378">Hydrolase</keyword>
<accession>A0ABW3QJD8</accession>
<evidence type="ECO:0000313" key="2">
    <source>
        <dbReference type="EMBL" id="MFD1142936.1"/>
    </source>
</evidence>
<feature type="domain" description="AB hydrolase-1" evidence="1">
    <location>
        <begin position="54"/>
        <end position="268"/>
    </location>
</feature>
<evidence type="ECO:0000259" key="1">
    <source>
        <dbReference type="Pfam" id="PF12697"/>
    </source>
</evidence>
<evidence type="ECO:0000313" key="3">
    <source>
        <dbReference type="Proteomes" id="UP001597116"/>
    </source>
</evidence>
<dbReference type="InterPro" id="IPR000073">
    <property type="entry name" value="AB_hydrolase_1"/>
</dbReference>
<dbReference type="PANTHER" id="PTHR43433">
    <property type="entry name" value="HYDROLASE, ALPHA/BETA FOLD FAMILY PROTEIN"/>
    <property type="match status" value="1"/>
</dbReference>
<dbReference type="InterPro" id="IPR050471">
    <property type="entry name" value="AB_hydrolase"/>
</dbReference>
<keyword evidence="3" id="KW-1185">Reference proteome</keyword>
<dbReference type="Proteomes" id="UP001597116">
    <property type="component" value="Unassembled WGS sequence"/>
</dbReference>
<sequence length="280" mass="31354">MRYILFWLFLHVAGITKSQSVGKIPYGSNPQAGRYLQVDDAKIYYEVYGQGRPVVLLHGGLLGYIDEYSDLIPRLSKEFQVIAVATRGHGKSEVGTKPYSYRLFAEDAHAVIRAVTQDSVIVVGFSDGAIASYILAVEHPERVRKNVAIGGGVLGIGDYTDEQRDFWLRLTDEKLDKAVPGFMEQRKKLMPQPQQWSRFLSELQKAWGQSTYLDKAALKTIKCPVLIAAGDRDGSTQRFLDIYKSLSNAQLAIIPGSGHVVLNTKPQLMYDIIHPFIHQK</sequence>
<organism evidence="2 3">
    <name type="scientific">Larkinella insperata</name>
    <dbReference type="NCBI Taxonomy" id="332158"/>
    <lineage>
        <taxon>Bacteria</taxon>
        <taxon>Pseudomonadati</taxon>
        <taxon>Bacteroidota</taxon>
        <taxon>Cytophagia</taxon>
        <taxon>Cytophagales</taxon>
        <taxon>Spirosomataceae</taxon>
        <taxon>Larkinella</taxon>
    </lineage>
</organism>
<proteinExistence type="predicted"/>
<comment type="caution">
    <text evidence="2">The sequence shown here is derived from an EMBL/GenBank/DDBJ whole genome shotgun (WGS) entry which is preliminary data.</text>
</comment>
<name>A0ABW3QJD8_9BACT</name>
<dbReference type="EMBL" id="JBHTLP010000011">
    <property type="protein sequence ID" value="MFD1142936.1"/>
    <property type="molecule type" value="Genomic_DNA"/>
</dbReference>